<dbReference type="GO" id="GO:0006790">
    <property type="term" value="P:sulfur compound metabolic process"/>
    <property type="evidence" value="ECO:0007669"/>
    <property type="project" value="TreeGrafter"/>
</dbReference>
<dbReference type="GO" id="GO:0005737">
    <property type="term" value="C:cytoplasm"/>
    <property type="evidence" value="ECO:0007669"/>
    <property type="project" value="TreeGrafter"/>
</dbReference>
<dbReference type="PANTHER" id="PTHR30468">
    <property type="entry name" value="ALPHA-KETOGLUTARATE-DEPENDENT SULFONATE DIOXYGENASE"/>
    <property type="match status" value="1"/>
</dbReference>
<dbReference type="PANTHER" id="PTHR30468:SF1">
    <property type="entry name" value="ALPHA-KETOGLUTARATE-DEPENDENT SULFONATE DIOXYGENASE"/>
    <property type="match status" value="1"/>
</dbReference>
<dbReference type="Pfam" id="PF02668">
    <property type="entry name" value="TauD"/>
    <property type="match status" value="1"/>
</dbReference>
<comment type="similarity">
    <text evidence="1">Belongs to the TfdA dioxygenase family.</text>
</comment>
<evidence type="ECO:0000259" key="6">
    <source>
        <dbReference type="Pfam" id="PF02668"/>
    </source>
</evidence>
<organism evidence="7">
    <name type="scientific">marine metagenome</name>
    <dbReference type="NCBI Taxonomy" id="408172"/>
    <lineage>
        <taxon>unclassified sequences</taxon>
        <taxon>metagenomes</taxon>
        <taxon>ecological metagenomes</taxon>
    </lineage>
</organism>
<accession>A0A382ICQ6</accession>
<evidence type="ECO:0000313" key="7">
    <source>
        <dbReference type="EMBL" id="SVB96481.1"/>
    </source>
</evidence>
<dbReference type="GO" id="GO:0000908">
    <property type="term" value="F:taurine dioxygenase activity"/>
    <property type="evidence" value="ECO:0007669"/>
    <property type="project" value="TreeGrafter"/>
</dbReference>
<gene>
    <name evidence="7" type="ORF">METZ01_LOCUS249335</name>
</gene>
<dbReference type="EMBL" id="UINC01066116">
    <property type="protein sequence ID" value="SVB96481.1"/>
    <property type="molecule type" value="Genomic_DNA"/>
</dbReference>
<keyword evidence="4" id="KW-0560">Oxidoreductase</keyword>
<feature type="domain" description="TauD/TfdA-like" evidence="6">
    <location>
        <begin position="29"/>
        <end position="262"/>
    </location>
</feature>
<protein>
    <recommendedName>
        <fullName evidence="6">TauD/TfdA-like domain-containing protein</fullName>
    </recommendedName>
</protein>
<dbReference type="InterPro" id="IPR042098">
    <property type="entry name" value="TauD-like_sf"/>
</dbReference>
<dbReference type="AlphaFoldDB" id="A0A382ICQ6"/>
<keyword evidence="5" id="KW-0408">Iron</keyword>
<evidence type="ECO:0000256" key="2">
    <source>
        <dbReference type="ARBA" id="ARBA00022723"/>
    </source>
</evidence>
<evidence type="ECO:0000256" key="3">
    <source>
        <dbReference type="ARBA" id="ARBA00022964"/>
    </source>
</evidence>
<name>A0A382ICQ6_9ZZZZ</name>
<reference evidence="7" key="1">
    <citation type="submission" date="2018-05" db="EMBL/GenBank/DDBJ databases">
        <authorList>
            <person name="Lanie J.A."/>
            <person name="Ng W.-L."/>
            <person name="Kazmierczak K.M."/>
            <person name="Andrzejewski T.M."/>
            <person name="Davidsen T.M."/>
            <person name="Wayne K.J."/>
            <person name="Tettelin H."/>
            <person name="Glass J.I."/>
            <person name="Rusch D."/>
            <person name="Podicherti R."/>
            <person name="Tsui H.-C.T."/>
            <person name="Winkler M.E."/>
        </authorList>
    </citation>
    <scope>NUCLEOTIDE SEQUENCE</scope>
</reference>
<dbReference type="GO" id="GO:0046872">
    <property type="term" value="F:metal ion binding"/>
    <property type="evidence" value="ECO:0007669"/>
    <property type="project" value="UniProtKB-KW"/>
</dbReference>
<dbReference type="Gene3D" id="3.60.130.10">
    <property type="entry name" value="Clavaminate synthase-like"/>
    <property type="match status" value="1"/>
</dbReference>
<keyword evidence="2" id="KW-0479">Metal-binding</keyword>
<dbReference type="InterPro" id="IPR051323">
    <property type="entry name" value="AtsK-like"/>
</dbReference>
<evidence type="ECO:0000256" key="4">
    <source>
        <dbReference type="ARBA" id="ARBA00023002"/>
    </source>
</evidence>
<feature type="non-terminal residue" evidence="7">
    <location>
        <position position="262"/>
    </location>
</feature>
<evidence type="ECO:0000256" key="5">
    <source>
        <dbReference type="ARBA" id="ARBA00023004"/>
    </source>
</evidence>
<proteinExistence type="inferred from homology"/>
<keyword evidence="3" id="KW-0223">Dioxygenase</keyword>
<dbReference type="InterPro" id="IPR003819">
    <property type="entry name" value="TauD/TfdA-like"/>
</dbReference>
<dbReference type="SUPFAM" id="SSF51197">
    <property type="entry name" value="Clavaminate synthase-like"/>
    <property type="match status" value="1"/>
</dbReference>
<evidence type="ECO:0000256" key="1">
    <source>
        <dbReference type="ARBA" id="ARBA00005896"/>
    </source>
</evidence>
<sequence length="262" mass="29766">MLFYNKHLYHFTISDALTGTDGVRRIEMDIRPLDAKFGAEIIGIDLNDPVDDDTCRTLTDTLYANRIIVIRNQNLDKATYFDFGQKLGHPIPHVLDHLRMPDYPAMMVVGNTDEKDKNEAIRNGTVLWHTDQSYEEVPASATMLYAIKVPQVGGETQICNMVKAYEDLDDDTKARLETLQVAHQYGRGKLRPEEFRASPILTSEQQEQLPTFYHPLVMPHPITGLKALYAVGQSSYAIKGMEDNEAVALLEQLKDHVLQEKY</sequence>